<feature type="region of interest" description="Disordered" evidence="1">
    <location>
        <begin position="1"/>
        <end position="24"/>
    </location>
</feature>
<evidence type="ECO:0000256" key="1">
    <source>
        <dbReference type="SAM" id="MobiDB-lite"/>
    </source>
</evidence>
<protein>
    <submittedName>
        <fullName evidence="2">Unannotated protein</fullName>
    </submittedName>
</protein>
<reference evidence="2" key="1">
    <citation type="submission" date="2020-05" db="EMBL/GenBank/DDBJ databases">
        <authorList>
            <person name="Chiriac C."/>
            <person name="Salcher M."/>
            <person name="Ghai R."/>
            <person name="Kavagutti S V."/>
        </authorList>
    </citation>
    <scope>NUCLEOTIDE SEQUENCE</scope>
</reference>
<sequence length="90" mass="9282">MSSESSQSSESPESSAASPGVAAVREKSTWTTALEISTSATALVATLLVPFTPVLTSSMTSASLTDVIRPVMDDPPVSVTATSLPTLRRQ</sequence>
<accession>A0A6J7KP70</accession>
<proteinExistence type="predicted"/>
<evidence type="ECO:0000313" key="2">
    <source>
        <dbReference type="EMBL" id="CAB4956279.1"/>
    </source>
</evidence>
<feature type="compositionally biased region" description="Low complexity" evidence="1">
    <location>
        <begin position="1"/>
        <end position="19"/>
    </location>
</feature>
<gene>
    <name evidence="2" type="ORF">UFOPK3752_01985</name>
</gene>
<organism evidence="2">
    <name type="scientific">freshwater metagenome</name>
    <dbReference type="NCBI Taxonomy" id="449393"/>
    <lineage>
        <taxon>unclassified sequences</taxon>
        <taxon>metagenomes</taxon>
        <taxon>ecological metagenomes</taxon>
    </lineage>
</organism>
<dbReference type="AlphaFoldDB" id="A0A6J7KP70"/>
<name>A0A6J7KP70_9ZZZZ</name>
<dbReference type="EMBL" id="CAFBND010000113">
    <property type="protein sequence ID" value="CAB4956279.1"/>
    <property type="molecule type" value="Genomic_DNA"/>
</dbReference>